<evidence type="ECO:0008006" key="4">
    <source>
        <dbReference type="Google" id="ProtNLM"/>
    </source>
</evidence>
<keyword evidence="3" id="KW-1185">Reference proteome</keyword>
<keyword evidence="1" id="KW-1133">Transmembrane helix</keyword>
<dbReference type="Pfam" id="PF09527">
    <property type="entry name" value="ATPase_gene1"/>
    <property type="match status" value="1"/>
</dbReference>
<dbReference type="EMBL" id="BMDD01000008">
    <property type="protein sequence ID" value="GGH86835.1"/>
    <property type="molecule type" value="Genomic_DNA"/>
</dbReference>
<name>A0ABQ2A746_9BACL</name>
<evidence type="ECO:0000313" key="3">
    <source>
        <dbReference type="Proteomes" id="UP000605427"/>
    </source>
</evidence>
<dbReference type="InterPro" id="IPR032820">
    <property type="entry name" value="ATPase_put"/>
</dbReference>
<organism evidence="2 3">
    <name type="scientific">Saccharibacillus endophyticus</name>
    <dbReference type="NCBI Taxonomy" id="2060666"/>
    <lineage>
        <taxon>Bacteria</taxon>
        <taxon>Bacillati</taxon>
        <taxon>Bacillota</taxon>
        <taxon>Bacilli</taxon>
        <taxon>Bacillales</taxon>
        <taxon>Paenibacillaceae</taxon>
        <taxon>Saccharibacillus</taxon>
    </lineage>
</organism>
<sequence length="80" mass="8496">MNKRDKPFNDKGPWKAIGLVSAIGIELAVFTLIGVFLGRWIDEKFGGSGLWVGIGVLAGLVLGMLGVVAVIRKVLEGSDE</sequence>
<gene>
    <name evidence="2" type="ORF">GCM10007362_47540</name>
</gene>
<reference evidence="3" key="1">
    <citation type="journal article" date="2019" name="Int. J. Syst. Evol. Microbiol.">
        <title>The Global Catalogue of Microorganisms (GCM) 10K type strain sequencing project: providing services to taxonomists for standard genome sequencing and annotation.</title>
        <authorList>
            <consortium name="The Broad Institute Genomics Platform"/>
            <consortium name="The Broad Institute Genome Sequencing Center for Infectious Disease"/>
            <person name="Wu L."/>
            <person name="Ma J."/>
        </authorList>
    </citation>
    <scope>NUCLEOTIDE SEQUENCE [LARGE SCALE GENOMIC DNA]</scope>
    <source>
        <strain evidence="3">CCM 8702</strain>
    </source>
</reference>
<accession>A0ABQ2A746</accession>
<protein>
    <recommendedName>
        <fullName evidence="4">AtpZ/AtpI family protein</fullName>
    </recommendedName>
</protein>
<feature type="transmembrane region" description="Helical" evidence="1">
    <location>
        <begin position="12"/>
        <end position="37"/>
    </location>
</feature>
<comment type="caution">
    <text evidence="2">The sequence shown here is derived from an EMBL/GenBank/DDBJ whole genome shotgun (WGS) entry which is preliminary data.</text>
</comment>
<dbReference type="RefSeq" id="WP_172247739.1">
    <property type="nucleotide sequence ID" value="NZ_BMDD01000008.1"/>
</dbReference>
<dbReference type="Proteomes" id="UP000605427">
    <property type="component" value="Unassembled WGS sequence"/>
</dbReference>
<proteinExistence type="predicted"/>
<evidence type="ECO:0000256" key="1">
    <source>
        <dbReference type="SAM" id="Phobius"/>
    </source>
</evidence>
<keyword evidence="1" id="KW-0472">Membrane</keyword>
<evidence type="ECO:0000313" key="2">
    <source>
        <dbReference type="EMBL" id="GGH86835.1"/>
    </source>
</evidence>
<feature type="transmembrane region" description="Helical" evidence="1">
    <location>
        <begin position="49"/>
        <end position="71"/>
    </location>
</feature>
<keyword evidence="1" id="KW-0812">Transmembrane</keyword>